<evidence type="ECO:0000313" key="3">
    <source>
        <dbReference type="EMBL" id="GBP93365.1"/>
    </source>
</evidence>
<proteinExistence type="predicted"/>
<feature type="region of interest" description="Disordered" evidence="1">
    <location>
        <begin position="285"/>
        <end position="304"/>
    </location>
</feature>
<feature type="compositionally biased region" description="Polar residues" evidence="1">
    <location>
        <begin position="141"/>
        <end position="154"/>
    </location>
</feature>
<feature type="compositionally biased region" description="Polar residues" evidence="1">
    <location>
        <begin position="287"/>
        <end position="304"/>
    </location>
</feature>
<dbReference type="Proteomes" id="UP000299102">
    <property type="component" value="Unassembled WGS sequence"/>
</dbReference>
<accession>A0A4C2A303</accession>
<feature type="region of interest" description="Disordered" evidence="1">
    <location>
        <begin position="176"/>
        <end position="211"/>
    </location>
</feature>
<feature type="region of interest" description="Disordered" evidence="1">
    <location>
        <begin position="141"/>
        <end position="163"/>
    </location>
</feature>
<gene>
    <name evidence="3" type="ORF">EVAR_85176_1</name>
</gene>
<comment type="caution">
    <text evidence="3">The sequence shown here is derived from an EMBL/GenBank/DDBJ whole genome shotgun (WGS) entry which is preliminary data.</text>
</comment>
<evidence type="ECO:0000259" key="2">
    <source>
        <dbReference type="PROSITE" id="PS51029"/>
    </source>
</evidence>
<dbReference type="Pfam" id="PF10545">
    <property type="entry name" value="MADF_DNA_bdg"/>
    <property type="match status" value="1"/>
</dbReference>
<reference evidence="3 4" key="1">
    <citation type="journal article" date="2019" name="Commun. Biol.">
        <title>The bagworm genome reveals a unique fibroin gene that provides high tensile strength.</title>
        <authorList>
            <person name="Kono N."/>
            <person name="Nakamura H."/>
            <person name="Ohtoshi R."/>
            <person name="Tomita M."/>
            <person name="Numata K."/>
            <person name="Arakawa K."/>
        </authorList>
    </citation>
    <scope>NUCLEOTIDE SEQUENCE [LARGE SCALE GENOMIC DNA]</scope>
</reference>
<dbReference type="SMART" id="SM00595">
    <property type="entry name" value="MADF"/>
    <property type="match status" value="1"/>
</dbReference>
<organism evidence="3 4">
    <name type="scientific">Eumeta variegata</name>
    <name type="common">Bagworm moth</name>
    <name type="synonym">Eumeta japonica</name>
    <dbReference type="NCBI Taxonomy" id="151549"/>
    <lineage>
        <taxon>Eukaryota</taxon>
        <taxon>Metazoa</taxon>
        <taxon>Ecdysozoa</taxon>
        <taxon>Arthropoda</taxon>
        <taxon>Hexapoda</taxon>
        <taxon>Insecta</taxon>
        <taxon>Pterygota</taxon>
        <taxon>Neoptera</taxon>
        <taxon>Endopterygota</taxon>
        <taxon>Lepidoptera</taxon>
        <taxon>Glossata</taxon>
        <taxon>Ditrysia</taxon>
        <taxon>Tineoidea</taxon>
        <taxon>Psychidae</taxon>
        <taxon>Oiketicinae</taxon>
        <taxon>Eumeta</taxon>
    </lineage>
</organism>
<dbReference type="AlphaFoldDB" id="A0A4C2A303"/>
<feature type="domain" description="MADF" evidence="2">
    <location>
        <begin position="41"/>
        <end position="135"/>
    </location>
</feature>
<dbReference type="InterPro" id="IPR006578">
    <property type="entry name" value="MADF-dom"/>
</dbReference>
<name>A0A4C2A303_EUMVA</name>
<sequence length="358" mass="40579">MCLRPIACSHARDRFSLSCTLPTKGRRTYKMADWSSDQILLFLEYYQTEPVIWDPHHIHHKDKKKINDAWGRLSAKLNVPVKELKTKKEILMGTFRRHLKKKQESTRSGAGSDDIYEPIWFAYAAMESFLLPVYTTRNTINTETGPSTSQVSKETFSDETSRQLDETFGDETIENIGMETSSPSPSPAIPIAKSRSTSAKKPRRCPAPDTAEQQMATAFGQLTNALGQRQSHPTPKEDDECDLYAKLLSTKLRELSKDERKLVMYEIDGIFVNKIKSKLYRRETPSPKYSNSYYRPPTGSTSYAQSETNIHIPNRPSSALTSHSEPITYAYASKQPVQFSSQPPSVECKHLLKPTSIC</sequence>
<dbReference type="PANTHER" id="PTHR21505:SF12">
    <property type="entry name" value="MADF DOMAIN-CONTAINING PROTEIN-RELATED"/>
    <property type="match status" value="1"/>
</dbReference>
<dbReference type="EMBL" id="BGZK01002366">
    <property type="protein sequence ID" value="GBP93365.1"/>
    <property type="molecule type" value="Genomic_DNA"/>
</dbReference>
<dbReference type="OrthoDB" id="8121269at2759"/>
<keyword evidence="4" id="KW-1185">Reference proteome</keyword>
<dbReference type="PROSITE" id="PS51029">
    <property type="entry name" value="MADF"/>
    <property type="match status" value="1"/>
</dbReference>
<evidence type="ECO:0000313" key="4">
    <source>
        <dbReference type="Proteomes" id="UP000299102"/>
    </source>
</evidence>
<protein>
    <recommendedName>
        <fullName evidence="2">MADF domain-containing protein</fullName>
    </recommendedName>
</protein>
<evidence type="ECO:0000256" key="1">
    <source>
        <dbReference type="SAM" id="MobiDB-lite"/>
    </source>
</evidence>
<dbReference type="PANTHER" id="PTHR21505">
    <property type="entry name" value="MADF DOMAIN-CONTAINING PROTEIN-RELATED"/>
    <property type="match status" value="1"/>
</dbReference>